<dbReference type="SUPFAM" id="SSF49785">
    <property type="entry name" value="Galactose-binding domain-like"/>
    <property type="match status" value="1"/>
</dbReference>
<organism evidence="3 4">
    <name type="scientific">Lacrimispora algidixylanolytica</name>
    <dbReference type="NCBI Taxonomy" id="94868"/>
    <lineage>
        <taxon>Bacteria</taxon>
        <taxon>Bacillati</taxon>
        <taxon>Bacillota</taxon>
        <taxon>Clostridia</taxon>
        <taxon>Lachnospirales</taxon>
        <taxon>Lachnospiraceae</taxon>
        <taxon>Lacrimispora</taxon>
    </lineage>
</organism>
<dbReference type="Pfam" id="PF03629">
    <property type="entry name" value="SASA"/>
    <property type="match status" value="2"/>
</dbReference>
<dbReference type="RefSeq" id="WP_120197075.1">
    <property type="nucleotide sequence ID" value="NZ_MCIA01000019.1"/>
</dbReference>
<dbReference type="SUPFAM" id="SSF52266">
    <property type="entry name" value="SGNH hydrolase"/>
    <property type="match status" value="1"/>
</dbReference>
<dbReference type="GO" id="GO:0005975">
    <property type="term" value="P:carbohydrate metabolic process"/>
    <property type="evidence" value="ECO:0007669"/>
    <property type="project" value="TreeGrafter"/>
</dbReference>
<evidence type="ECO:0000259" key="2">
    <source>
        <dbReference type="Pfam" id="PF03629"/>
    </source>
</evidence>
<dbReference type="Gene3D" id="2.60.120.260">
    <property type="entry name" value="Galactose-binding domain-like"/>
    <property type="match status" value="1"/>
</dbReference>
<dbReference type="InterPro" id="IPR039329">
    <property type="entry name" value="SIAE"/>
</dbReference>
<dbReference type="PANTHER" id="PTHR22901:SF0">
    <property type="entry name" value="SIALATE O-ACETYLESTERASE"/>
    <property type="match status" value="1"/>
</dbReference>
<proteinExistence type="predicted"/>
<dbReference type="Gene3D" id="3.40.50.1110">
    <property type="entry name" value="SGNH hydrolase"/>
    <property type="match status" value="2"/>
</dbReference>
<keyword evidence="4" id="KW-1185">Reference proteome</keyword>
<dbReference type="AlphaFoldDB" id="A0A419T1V4"/>
<reference evidence="3 4" key="1">
    <citation type="submission" date="2016-08" db="EMBL/GenBank/DDBJ databases">
        <title>A new outlook on sporulation: Clostridium algidixylanolyticum.</title>
        <authorList>
            <person name="Poppleton D.I."/>
            <person name="Gribaldo S."/>
        </authorList>
    </citation>
    <scope>NUCLEOTIDE SEQUENCE [LARGE SCALE GENOMIC DNA]</scope>
    <source>
        <strain evidence="3 4">SPL73</strain>
    </source>
</reference>
<dbReference type="InterPro" id="IPR005181">
    <property type="entry name" value="SASA"/>
</dbReference>
<dbReference type="InterPro" id="IPR036514">
    <property type="entry name" value="SGNH_hydro_sf"/>
</dbReference>
<evidence type="ECO:0000313" key="3">
    <source>
        <dbReference type="EMBL" id="RKD31408.1"/>
    </source>
</evidence>
<keyword evidence="1" id="KW-0378">Hydrolase</keyword>
<comment type="caution">
    <text evidence="3">The sequence shown here is derived from an EMBL/GenBank/DDBJ whole genome shotgun (WGS) entry which is preliminary data.</text>
</comment>
<evidence type="ECO:0000313" key="4">
    <source>
        <dbReference type="Proteomes" id="UP000284277"/>
    </source>
</evidence>
<dbReference type="GO" id="GO:0001681">
    <property type="term" value="F:sialate O-acetylesterase activity"/>
    <property type="evidence" value="ECO:0007669"/>
    <property type="project" value="InterPro"/>
</dbReference>
<evidence type="ECO:0000256" key="1">
    <source>
        <dbReference type="ARBA" id="ARBA00022801"/>
    </source>
</evidence>
<sequence>MTENIESFHNKAEGKGAKSPLCLPKLLSEGCVLQQGKSTRIWGKTEAHKGVTVEFQQKTIFTRADETGDWQIMLSLLYPGGPFSFTVRSETGEVIRLQQVYVGEVFVCSGQSNMELPMERVKDQYPEELCRPGEPNIRLYKVREHFDFDGPLSDHRDASWSYCSEETIRSFSAVSYFFGRFLLEARQVPIGLINISLGGTPAEAWMGKEALLSYPEALETLKQFQDKEFVKGHMAENERLQREWHERIDQQDLGLKSQKESWKEIILPGFLKDAGIEDFCGSIWFRRKFQVPDSMTGAAARLWLGTMVDSDRTYINGVLVGETGYQYPPRKYMIPEGILKSGENEIVIRLVCDHGEGRLTPEKPYKIFTNDHEIRLEGSWEYRIGFQCGPAPEMDFLNRKPTGLYNAMVAPCLSYTVKGVLWYQGESNDGSPDTYEDLLQRLILNWRDNWKQDTLPFVVAQLPGFSIDFKKDSNSWPKIRYAQSRAAQLPLVAVTINLDLGEWNDLHPLNKKEVARRLSLAVRAMIYKEPVEWEGPKLRSFEVNKDRIVLSFHTHGEKDLILKGEAGEDAFLLSGADDVYYPAEVHREGDTVSLWCSKVSEPKAVSYCYSNAPRNGLLFSQEGLPAAPFRLEL</sequence>
<protein>
    <recommendedName>
        <fullName evidence="2">Sialate O-acetylesterase domain-containing protein</fullName>
    </recommendedName>
</protein>
<dbReference type="Proteomes" id="UP000284277">
    <property type="component" value="Unassembled WGS sequence"/>
</dbReference>
<gene>
    <name evidence="3" type="ORF">BET01_20480</name>
</gene>
<accession>A0A419T1V4</accession>
<feature type="domain" description="Sialate O-acetylesterase" evidence="2">
    <location>
        <begin position="104"/>
        <end position="227"/>
    </location>
</feature>
<dbReference type="OrthoDB" id="9795554at2"/>
<feature type="domain" description="Sialate O-acetylesterase" evidence="2">
    <location>
        <begin position="402"/>
        <end position="501"/>
    </location>
</feature>
<dbReference type="InterPro" id="IPR008979">
    <property type="entry name" value="Galactose-bd-like_sf"/>
</dbReference>
<dbReference type="EMBL" id="MCIA01000019">
    <property type="protein sequence ID" value="RKD31408.1"/>
    <property type="molecule type" value="Genomic_DNA"/>
</dbReference>
<name>A0A419T1V4_9FIRM</name>
<dbReference type="PANTHER" id="PTHR22901">
    <property type="entry name" value="SIALATE O-ACETYLESTERASE"/>
    <property type="match status" value="1"/>
</dbReference>